<feature type="region of interest" description="Disordered" evidence="1">
    <location>
        <begin position="141"/>
        <end position="168"/>
    </location>
</feature>
<comment type="caution">
    <text evidence="2">The sequence shown here is derived from an EMBL/GenBank/DDBJ whole genome shotgun (WGS) entry which is preliminary data.</text>
</comment>
<gene>
    <name evidence="2" type="ORF">Tco_0954659</name>
</gene>
<organism evidence="2 3">
    <name type="scientific">Tanacetum coccineum</name>
    <dbReference type="NCBI Taxonomy" id="301880"/>
    <lineage>
        <taxon>Eukaryota</taxon>
        <taxon>Viridiplantae</taxon>
        <taxon>Streptophyta</taxon>
        <taxon>Embryophyta</taxon>
        <taxon>Tracheophyta</taxon>
        <taxon>Spermatophyta</taxon>
        <taxon>Magnoliopsida</taxon>
        <taxon>eudicotyledons</taxon>
        <taxon>Gunneridae</taxon>
        <taxon>Pentapetalae</taxon>
        <taxon>asterids</taxon>
        <taxon>campanulids</taxon>
        <taxon>Asterales</taxon>
        <taxon>Asteraceae</taxon>
        <taxon>Asteroideae</taxon>
        <taxon>Anthemideae</taxon>
        <taxon>Anthemidinae</taxon>
        <taxon>Tanacetum</taxon>
    </lineage>
</organism>
<sequence length="182" mass="20527">MVISKDELSVGKSDARFGQWVEITMKKVQRKNLLIVFNFLKQEMSSWTSSKVTLDKLLSEQILGNIVHVLGGKPKRKDKLSLKDIVFVKAKDSPIRNKLEYVSDSESINDNKESLPPLPKLYGAELHETLKSVSKVFDLPKTSKVSDKPGKKNILPKSSVPEKKPVKKVEPTTKELLLTLMQ</sequence>
<protein>
    <submittedName>
        <fullName evidence="2">Uncharacterized protein</fullName>
    </submittedName>
</protein>
<evidence type="ECO:0000313" key="2">
    <source>
        <dbReference type="EMBL" id="GJT45944.1"/>
    </source>
</evidence>
<reference evidence="2" key="1">
    <citation type="journal article" date="2022" name="Int. J. Mol. Sci.">
        <title>Draft Genome of Tanacetum Coccineum: Genomic Comparison of Closely Related Tanacetum-Family Plants.</title>
        <authorList>
            <person name="Yamashiro T."/>
            <person name="Shiraishi A."/>
            <person name="Nakayama K."/>
            <person name="Satake H."/>
        </authorList>
    </citation>
    <scope>NUCLEOTIDE SEQUENCE</scope>
</reference>
<dbReference type="EMBL" id="BQNB010015943">
    <property type="protein sequence ID" value="GJT45944.1"/>
    <property type="molecule type" value="Genomic_DNA"/>
</dbReference>
<proteinExistence type="predicted"/>
<dbReference type="Proteomes" id="UP001151760">
    <property type="component" value="Unassembled WGS sequence"/>
</dbReference>
<name>A0ABQ5E526_9ASTR</name>
<evidence type="ECO:0000256" key="1">
    <source>
        <dbReference type="SAM" id="MobiDB-lite"/>
    </source>
</evidence>
<evidence type="ECO:0000313" key="3">
    <source>
        <dbReference type="Proteomes" id="UP001151760"/>
    </source>
</evidence>
<keyword evidence="3" id="KW-1185">Reference proteome</keyword>
<reference evidence="2" key="2">
    <citation type="submission" date="2022-01" db="EMBL/GenBank/DDBJ databases">
        <authorList>
            <person name="Yamashiro T."/>
            <person name="Shiraishi A."/>
            <person name="Satake H."/>
            <person name="Nakayama K."/>
        </authorList>
    </citation>
    <scope>NUCLEOTIDE SEQUENCE</scope>
</reference>
<accession>A0ABQ5E526</accession>